<gene>
    <name evidence="3" type="primary">ERMARD</name>
</gene>
<dbReference type="Ensembl" id="ENSACAT00000057975.1">
    <property type="protein sequence ID" value="ENSACAP00000023780.1"/>
    <property type="gene ID" value="ENSACAG00000002782.4"/>
</dbReference>
<evidence type="ECO:0000313" key="3">
    <source>
        <dbReference type="Ensembl" id="ENSACAP00000023780.1"/>
    </source>
</evidence>
<organism evidence="3 4">
    <name type="scientific">Anolis carolinensis</name>
    <name type="common">Green anole</name>
    <name type="synonym">American chameleon</name>
    <dbReference type="NCBI Taxonomy" id="28377"/>
    <lineage>
        <taxon>Eukaryota</taxon>
        <taxon>Metazoa</taxon>
        <taxon>Chordata</taxon>
        <taxon>Craniata</taxon>
        <taxon>Vertebrata</taxon>
        <taxon>Euteleostomi</taxon>
        <taxon>Lepidosauria</taxon>
        <taxon>Squamata</taxon>
        <taxon>Bifurcata</taxon>
        <taxon>Unidentata</taxon>
        <taxon>Episquamata</taxon>
        <taxon>Toxicofera</taxon>
        <taxon>Iguania</taxon>
        <taxon>Dactyloidae</taxon>
        <taxon>Anolis</taxon>
    </lineage>
</organism>
<name>A0A803SLE0_ANOCA</name>
<dbReference type="CTD" id="55780"/>
<keyword evidence="1" id="KW-0472">Membrane</keyword>
<sequence length="671" mass="77215">MFFIEPVVTCLSPNVHYMVCEAGFEIKENHVINSILSDRGEIRWRVITEHIRYRDSGQTLEYINSVRSLGPICECVHLHLQSLTIEQLEDRFMLWFQWTNCSEIFLEMLQTIKDPDATAVALNLMKLTSCLERALGDVFLLIGKECPFLLRDLLASQELATVFGQSVMDVLRVFIGSPDGLNLRNILWHGFASPQEIPVKYFSMLLFLTAGLGQLLRNYLLISLTTLVHRPYIIFTSLEDLHIFPDVNQELLSLAEELVMKSSIVLRNMVPFWVTALASFRQSRFADCVILLLPQLESGLRLLFTTVNKCPSRLMTAESSSLYTTFDEMLAKQFNSEETNQLPLLLGEPAMEFLWDFLNHQEGPRVRDHLSHGENSLNDFPREIANCVLAFSITLLCRFSEDEIGPIKSHTLLEPLMNCGSHYCSKFHPATQLKKQILECIRSINTWTDLPAVPEEQIQEIAGLRKDVDFPCTSVIADIFTQLQPYLPQNIRLFVDSVNSLPTEKLLTELCGKHIPVLFCPRMVLEIIVVLRQISTQCHQVSCQVISTCEARYKQWVNKSLRSRQRNNYLCMRRNIRFLSPVLQVILILITLELISIYTVCEKNVSDYQQYLKFLKLILQYTENLVTYTSPEKNKWNETMTLTGKALLKIRTFLGKQLALVQLVEYQPEEI</sequence>
<dbReference type="AlphaFoldDB" id="A0A803SLE0"/>
<dbReference type="RefSeq" id="XP_016854825.1">
    <property type="nucleotide sequence ID" value="XM_016999336.2"/>
</dbReference>
<keyword evidence="1" id="KW-1133">Transmembrane helix</keyword>
<dbReference type="PANTHER" id="PTHR31701">
    <property type="entry name" value="ENDOPLASMIC RETICULUM MEMBRANE-ASSOCIATED RNA DEGRADATION PROTEIN"/>
    <property type="match status" value="1"/>
</dbReference>
<evidence type="ECO:0000256" key="1">
    <source>
        <dbReference type="SAM" id="Phobius"/>
    </source>
</evidence>
<dbReference type="OrthoDB" id="49386at2759"/>
<reference evidence="3" key="2">
    <citation type="submission" date="2025-08" db="UniProtKB">
        <authorList>
            <consortium name="Ensembl"/>
        </authorList>
    </citation>
    <scope>IDENTIFICATION</scope>
</reference>
<dbReference type="PANTHER" id="PTHR31701:SF2">
    <property type="entry name" value="ENDOPLASMIC RETICULUM MEMBRANE-ASSOCIATED RNA DEGRADATION PROTEIN"/>
    <property type="match status" value="1"/>
</dbReference>
<keyword evidence="4" id="KW-1185">Reference proteome</keyword>
<accession>A0A803SLE0</accession>
<reference evidence="3" key="3">
    <citation type="submission" date="2025-09" db="UniProtKB">
        <authorList>
            <consortium name="Ensembl"/>
        </authorList>
    </citation>
    <scope>IDENTIFICATION</scope>
</reference>
<feature type="domain" description="DUF4209" evidence="2">
    <location>
        <begin position="131"/>
        <end position="211"/>
    </location>
</feature>
<protein>
    <submittedName>
        <fullName evidence="3">ER membrane associated RNA degradation</fullName>
    </submittedName>
</protein>
<reference evidence="3 4" key="1">
    <citation type="submission" date="2009-12" db="EMBL/GenBank/DDBJ databases">
        <title>The Genome Sequence of Anolis carolinensis (Green Anole Lizard).</title>
        <authorList>
            <consortium name="The Genome Sequencing Platform"/>
            <person name="Di Palma F."/>
            <person name="Alfoldi J."/>
            <person name="Heiman D."/>
            <person name="Young S."/>
            <person name="Grabherr M."/>
            <person name="Johnson J."/>
            <person name="Lander E.S."/>
            <person name="Lindblad-Toh K."/>
        </authorList>
    </citation>
    <scope>NUCLEOTIDE SEQUENCE [LARGE SCALE GENOMIC DNA]</scope>
    <source>
        <strain evidence="3 4">JBL SC #1</strain>
    </source>
</reference>
<evidence type="ECO:0000313" key="4">
    <source>
        <dbReference type="Proteomes" id="UP000001646"/>
    </source>
</evidence>
<dbReference type="InterPro" id="IPR025209">
    <property type="entry name" value="DUF4209"/>
</dbReference>
<dbReference type="GeneTree" id="ENSGT00390000001024"/>
<dbReference type="Bgee" id="ENSACAG00000002782">
    <property type="expression patterns" value="Expressed in testis and 13 other cell types or tissues"/>
</dbReference>
<dbReference type="Pfam" id="PF13910">
    <property type="entry name" value="DUF4209"/>
    <property type="match status" value="1"/>
</dbReference>
<dbReference type="InterPro" id="IPR039635">
    <property type="entry name" value="ERMARD"/>
</dbReference>
<proteinExistence type="predicted"/>
<evidence type="ECO:0000259" key="2">
    <source>
        <dbReference type="Pfam" id="PF13910"/>
    </source>
</evidence>
<dbReference type="Proteomes" id="UP000001646">
    <property type="component" value="Chromosome 1"/>
</dbReference>
<feature type="transmembrane region" description="Helical" evidence="1">
    <location>
        <begin position="578"/>
        <end position="600"/>
    </location>
</feature>
<dbReference type="GeneID" id="100563194"/>
<keyword evidence="1" id="KW-0812">Transmembrane</keyword>